<dbReference type="EMBL" id="AMZH03005790">
    <property type="protein sequence ID" value="RRT65510.1"/>
    <property type="molecule type" value="Genomic_DNA"/>
</dbReference>
<reference evidence="2 3" key="1">
    <citation type="journal article" date="2014" name="Agronomy (Basel)">
        <title>A Draft Genome Sequence for Ensete ventricosum, the Drought-Tolerant Tree Against Hunger.</title>
        <authorList>
            <person name="Harrison J."/>
            <person name="Moore K.A."/>
            <person name="Paszkiewicz K."/>
            <person name="Jones T."/>
            <person name="Grant M."/>
            <person name="Ambacheew D."/>
            <person name="Muzemil S."/>
            <person name="Studholme D.J."/>
        </authorList>
    </citation>
    <scope>NUCLEOTIDE SEQUENCE [LARGE SCALE GENOMIC DNA]</scope>
</reference>
<comment type="caution">
    <text evidence="2">The sequence shown here is derived from an EMBL/GenBank/DDBJ whole genome shotgun (WGS) entry which is preliminary data.</text>
</comment>
<feature type="region of interest" description="Disordered" evidence="1">
    <location>
        <begin position="212"/>
        <end position="247"/>
    </location>
</feature>
<dbReference type="AlphaFoldDB" id="A0A426ZNI2"/>
<feature type="compositionally biased region" description="Basic residues" evidence="1">
    <location>
        <begin position="102"/>
        <end position="111"/>
    </location>
</feature>
<gene>
    <name evidence="2" type="ORF">B296_00041030</name>
</gene>
<protein>
    <submittedName>
        <fullName evidence="2">Uncharacterized protein</fullName>
    </submittedName>
</protein>
<evidence type="ECO:0000313" key="3">
    <source>
        <dbReference type="Proteomes" id="UP000287651"/>
    </source>
</evidence>
<dbReference type="Proteomes" id="UP000287651">
    <property type="component" value="Unassembled WGS sequence"/>
</dbReference>
<feature type="compositionally biased region" description="Acidic residues" evidence="1">
    <location>
        <begin position="88"/>
        <end position="98"/>
    </location>
</feature>
<name>A0A426ZNI2_ENSVE</name>
<dbReference type="InterPro" id="IPR051831">
    <property type="entry name" value="Bromodomain_contain_prot"/>
</dbReference>
<feature type="compositionally biased region" description="Low complexity" evidence="1">
    <location>
        <begin position="1"/>
        <end position="10"/>
    </location>
</feature>
<organism evidence="2 3">
    <name type="scientific">Ensete ventricosum</name>
    <name type="common">Abyssinian banana</name>
    <name type="synonym">Musa ensete</name>
    <dbReference type="NCBI Taxonomy" id="4639"/>
    <lineage>
        <taxon>Eukaryota</taxon>
        <taxon>Viridiplantae</taxon>
        <taxon>Streptophyta</taxon>
        <taxon>Embryophyta</taxon>
        <taxon>Tracheophyta</taxon>
        <taxon>Spermatophyta</taxon>
        <taxon>Magnoliopsida</taxon>
        <taxon>Liliopsida</taxon>
        <taxon>Zingiberales</taxon>
        <taxon>Musaceae</taxon>
        <taxon>Ensete</taxon>
    </lineage>
</organism>
<evidence type="ECO:0000256" key="1">
    <source>
        <dbReference type="SAM" id="MobiDB-lite"/>
    </source>
</evidence>
<feature type="compositionally biased region" description="Basic residues" evidence="1">
    <location>
        <begin position="225"/>
        <end position="239"/>
    </location>
</feature>
<dbReference type="PANTHER" id="PTHR22881:SF27">
    <property type="entry name" value="BROMODOMAIN CONTAINING 7_9"/>
    <property type="match status" value="1"/>
</dbReference>
<proteinExistence type="predicted"/>
<evidence type="ECO:0000313" key="2">
    <source>
        <dbReference type="EMBL" id="RRT65510.1"/>
    </source>
</evidence>
<feature type="compositionally biased region" description="Basic and acidic residues" evidence="1">
    <location>
        <begin position="137"/>
        <end position="149"/>
    </location>
</feature>
<accession>A0A426ZNI2</accession>
<dbReference type="PANTHER" id="PTHR22881">
    <property type="entry name" value="BROMODOMAIN CONTAINING PROTEIN"/>
    <property type="match status" value="1"/>
</dbReference>
<feature type="region of interest" description="Disordered" evidence="1">
    <location>
        <begin position="1"/>
        <end position="151"/>
    </location>
</feature>
<feature type="compositionally biased region" description="Low complexity" evidence="1">
    <location>
        <begin position="33"/>
        <end position="44"/>
    </location>
</feature>
<sequence length="604" mass="65918">MRNSSRAAVDASKRKKRKKGRPSLLDLQKRSLRLQNQQQNNRSPNPNPSPKFPQSNTPSASRRVTRRNPDPSQDEPPRSPPEAGRDEEKEEEEEEEDGVSSGKRREKKLKLVLRLPSRSGSESEGAANADPKRRKIGHEDRDKKVERNNSPKATGLVPGWCSCIYSKRKIYSKDSEKHLICFYVEKFYNFILRVGYTFLLLIKCVKNFENLRQEGNDNEPGPKTVVRRGRPPNKHKKVGRPPADHAASDFSTDVTLANAGDTNHLSNLAHDSLRKGSSGDKSGIANASNRASYGLHCTDTCGLISEQKADRDEEYSEYAYARSLARFAAKLGPIGWLLAAQKIQRVLPPGTKFGPGWVADGEAPQHSQPLVPSVSPLHPLAKSCASSTIDKHSHGQEMPHNDVIVKEGRINGTTLPASTLAVSSNVSSFPEDPSLSSVPSHENGSSTLVNGGMDGDAIRPKVPFQHHQNPGMHPAIDGLSGSFNSNMVSQLGKMIRPAGMLYGPFGSDAQMSHARALDMVSRANNNYIQQTAERPTVVDNSSMANSGKLLKEAGNDSKGPWQSTTLQWKPHSAAPDLNVGFQSPGSPASDVVVVSQQPDLALQL</sequence>